<comment type="caution">
    <text evidence="1">The sequence shown here is derived from an EMBL/GenBank/DDBJ whole genome shotgun (WGS) entry which is preliminary data.</text>
</comment>
<proteinExistence type="predicted"/>
<name>A0ABR3KKK2_TRISP</name>
<dbReference type="EMBL" id="JBEUSY010000254">
    <property type="protein sequence ID" value="KAL1240812.1"/>
    <property type="molecule type" value="Genomic_DNA"/>
</dbReference>
<protein>
    <submittedName>
        <fullName evidence="1">Cytochrome P450</fullName>
    </submittedName>
</protein>
<reference evidence="1 2" key="1">
    <citation type="submission" date="2024-07" db="EMBL/GenBank/DDBJ databases">
        <title>Enhanced genomic and transcriptomic resources for Trichinella pseudospiralis and T. spiralis underpin the discovery of pronounced molecular differences between stages and species.</title>
        <authorList>
            <person name="Pasi K.K."/>
            <person name="La Rosa G."/>
            <person name="Gomez-Morales M.A."/>
            <person name="Tosini F."/>
            <person name="Sumanam S."/>
            <person name="Young N.D."/>
            <person name="Chang B.C."/>
            <person name="Robin G.B."/>
        </authorList>
    </citation>
    <scope>NUCLEOTIDE SEQUENCE [LARGE SCALE GENOMIC DNA]</scope>
    <source>
        <strain evidence="1">ISS534</strain>
    </source>
</reference>
<accession>A0ABR3KKK2</accession>
<organism evidence="1 2">
    <name type="scientific">Trichinella spiralis</name>
    <name type="common">Trichina worm</name>
    <dbReference type="NCBI Taxonomy" id="6334"/>
    <lineage>
        <taxon>Eukaryota</taxon>
        <taxon>Metazoa</taxon>
        <taxon>Ecdysozoa</taxon>
        <taxon>Nematoda</taxon>
        <taxon>Enoplea</taxon>
        <taxon>Dorylaimia</taxon>
        <taxon>Trichinellida</taxon>
        <taxon>Trichinellidae</taxon>
        <taxon>Trichinella</taxon>
    </lineage>
</organism>
<keyword evidence="2" id="KW-1185">Reference proteome</keyword>
<sequence>MITLQNILESKFLLGGHPIPQVFEMLRYLHFTDNSNAILDKIMLFMIIFTKSVRLWRPFARIALQWKMMKNRPSMSK</sequence>
<dbReference type="Proteomes" id="UP001558632">
    <property type="component" value="Unassembled WGS sequence"/>
</dbReference>
<gene>
    <name evidence="1" type="ORF">TSPI_02678</name>
</gene>
<evidence type="ECO:0000313" key="2">
    <source>
        <dbReference type="Proteomes" id="UP001558632"/>
    </source>
</evidence>
<evidence type="ECO:0000313" key="1">
    <source>
        <dbReference type="EMBL" id="KAL1240812.1"/>
    </source>
</evidence>